<feature type="region of interest" description="Disordered" evidence="1">
    <location>
        <begin position="182"/>
        <end position="214"/>
    </location>
</feature>
<evidence type="ECO:0008006" key="4">
    <source>
        <dbReference type="Google" id="ProtNLM"/>
    </source>
</evidence>
<evidence type="ECO:0000313" key="3">
    <source>
        <dbReference type="Proteomes" id="UP001194696"/>
    </source>
</evidence>
<keyword evidence="3" id="KW-1185">Reference proteome</keyword>
<feature type="region of interest" description="Disordered" evidence="1">
    <location>
        <begin position="298"/>
        <end position="422"/>
    </location>
</feature>
<feature type="region of interest" description="Disordered" evidence="1">
    <location>
        <begin position="76"/>
        <end position="133"/>
    </location>
</feature>
<protein>
    <recommendedName>
        <fullName evidence="4">Transmembrane protein</fullName>
    </recommendedName>
</protein>
<comment type="caution">
    <text evidence="2">The sequence shown here is derived from an EMBL/GenBank/DDBJ whole genome shotgun (WGS) entry which is preliminary data.</text>
</comment>
<proteinExistence type="predicted"/>
<evidence type="ECO:0000256" key="1">
    <source>
        <dbReference type="SAM" id="MobiDB-lite"/>
    </source>
</evidence>
<gene>
    <name evidence="2" type="ORF">BGZ96_000259</name>
</gene>
<feature type="compositionally biased region" description="Low complexity" evidence="1">
    <location>
        <begin position="116"/>
        <end position="128"/>
    </location>
</feature>
<accession>A0ABQ7JPM8</accession>
<organism evidence="2 3">
    <name type="scientific">Linnemannia gamsii</name>
    <dbReference type="NCBI Taxonomy" id="64522"/>
    <lineage>
        <taxon>Eukaryota</taxon>
        <taxon>Fungi</taxon>
        <taxon>Fungi incertae sedis</taxon>
        <taxon>Mucoromycota</taxon>
        <taxon>Mortierellomycotina</taxon>
        <taxon>Mortierellomycetes</taxon>
        <taxon>Mortierellales</taxon>
        <taxon>Mortierellaceae</taxon>
        <taxon>Linnemannia</taxon>
    </lineage>
</organism>
<reference evidence="2 3" key="1">
    <citation type="journal article" date="2020" name="Fungal Divers.">
        <title>Resolving the Mortierellaceae phylogeny through synthesis of multi-gene phylogenetics and phylogenomics.</title>
        <authorList>
            <person name="Vandepol N."/>
            <person name="Liber J."/>
            <person name="Desiro A."/>
            <person name="Na H."/>
            <person name="Kennedy M."/>
            <person name="Barry K."/>
            <person name="Grigoriev I.V."/>
            <person name="Miller A.N."/>
            <person name="O'Donnell K."/>
            <person name="Stajich J.E."/>
            <person name="Bonito G."/>
        </authorList>
    </citation>
    <scope>NUCLEOTIDE SEQUENCE [LARGE SCALE GENOMIC DNA]</scope>
    <source>
        <strain evidence="2 3">AD045</strain>
    </source>
</reference>
<feature type="compositionally biased region" description="Low complexity" evidence="1">
    <location>
        <begin position="182"/>
        <end position="197"/>
    </location>
</feature>
<evidence type="ECO:0000313" key="2">
    <source>
        <dbReference type="EMBL" id="KAG0282659.1"/>
    </source>
</evidence>
<feature type="compositionally biased region" description="Low complexity" evidence="1">
    <location>
        <begin position="307"/>
        <end position="345"/>
    </location>
</feature>
<sequence>MGIVFGTYFGIWALFSLVVRFLVPSPKIETTLPTYTPSPIPIPVVLHSPGRPNAVPTSPAIRLHPAGSVVAPVTSAGELSGSRHTPRVTITAPGGTGQRSARFVDDGEDTDSDMNSSRYSPSISTSRTQQSNVTFQTRPRGYTTDSAHSAEFPTFAAYRQSQHGNFEALAQRFKKAFALSQQTNEQHQQQQQMAMMQSPTPGDSSLSMSTDPPSYSQITVDLAISSPTVIPLTATAATAETTGSLGTGVQSRSRSASAASMFSDIAGRLRSGSLFSRSNHNTANNNTATTILPATRAATDQPHYTHRSSSANSESTRSNVLSTPSDSAPHSSYPSSPASHTATPSMDADCVTTTVSPETMPTLEPLLSQSPISPTGHDRMLSSTSSSQTLHDRQQQNPLVHDSNINDDGDDDVAEKHTEKST</sequence>
<dbReference type="Proteomes" id="UP001194696">
    <property type="component" value="Unassembled WGS sequence"/>
</dbReference>
<dbReference type="EMBL" id="JAAAIM010001025">
    <property type="protein sequence ID" value="KAG0282659.1"/>
    <property type="molecule type" value="Genomic_DNA"/>
</dbReference>
<name>A0ABQ7JPM8_9FUNG</name>
<feature type="compositionally biased region" description="Polar residues" evidence="1">
    <location>
        <begin position="198"/>
        <end position="214"/>
    </location>
</feature>